<dbReference type="PATRIC" id="fig|1197174.4.peg.1402"/>
<evidence type="ECO:0000256" key="1">
    <source>
        <dbReference type="SAM" id="Coils"/>
    </source>
</evidence>
<evidence type="ECO:0000256" key="2">
    <source>
        <dbReference type="SAM" id="Phobius"/>
    </source>
</evidence>
<gene>
    <name evidence="3" type="ORF">AEST_14330</name>
</gene>
<dbReference type="GO" id="GO:0015628">
    <property type="term" value="P:protein secretion by the type II secretion system"/>
    <property type="evidence" value="ECO:0007669"/>
    <property type="project" value="InterPro"/>
</dbReference>
<keyword evidence="2" id="KW-0812">Transmembrane</keyword>
<dbReference type="Pfam" id="PF04612">
    <property type="entry name" value="T2SSM"/>
    <property type="match status" value="1"/>
</dbReference>
<feature type="coiled-coil region" evidence="1">
    <location>
        <begin position="48"/>
        <end position="75"/>
    </location>
</feature>
<keyword evidence="1" id="KW-0175">Coiled coil</keyword>
<evidence type="ECO:0000313" key="4">
    <source>
        <dbReference type="Proteomes" id="UP000012043"/>
    </source>
</evidence>
<proteinExistence type="predicted"/>
<reference evidence="3 4" key="1">
    <citation type="journal article" date="2012" name="J. Bacteriol.">
        <title>Genome Sequence of Pectin-Degrading Alishewanella aestuarii Strain B11T, Isolated from Tidal Flat Sediment.</title>
        <authorList>
            <person name="Jung J."/>
            <person name="Choi S."/>
            <person name="Chun J."/>
            <person name="Park W."/>
        </authorList>
    </citation>
    <scope>NUCLEOTIDE SEQUENCE [LARGE SCALE GENOMIC DNA]</scope>
    <source>
        <strain evidence="3 4">B11</strain>
    </source>
</reference>
<dbReference type="EMBL" id="ALAB01000020">
    <property type="protein sequence ID" value="EJI85695.1"/>
    <property type="molecule type" value="Genomic_DNA"/>
</dbReference>
<accession>J1YCS6</accession>
<evidence type="ECO:0008006" key="5">
    <source>
        <dbReference type="Google" id="ProtNLM"/>
    </source>
</evidence>
<keyword evidence="2" id="KW-1133">Transmembrane helix</keyword>
<keyword evidence="4" id="KW-1185">Reference proteome</keyword>
<protein>
    <recommendedName>
        <fullName evidence="5">MSHA biogenesis protein MshJ</fullName>
    </recommendedName>
</protein>
<dbReference type="AlphaFoldDB" id="J1YCS6"/>
<dbReference type="Proteomes" id="UP000012043">
    <property type="component" value="Unassembled WGS sequence"/>
</dbReference>
<dbReference type="GO" id="GO:0015627">
    <property type="term" value="C:type II protein secretion system complex"/>
    <property type="evidence" value="ECO:0007669"/>
    <property type="project" value="InterPro"/>
</dbReference>
<name>J1YCS6_9ALTE</name>
<evidence type="ECO:0000313" key="3">
    <source>
        <dbReference type="EMBL" id="EJI85695.1"/>
    </source>
</evidence>
<dbReference type="RefSeq" id="WP_008608052.1">
    <property type="nucleotide sequence ID" value="NZ_ALAB01000020.1"/>
</dbReference>
<keyword evidence="2" id="KW-0472">Membrane</keyword>
<organism evidence="3 4">
    <name type="scientific">Alishewanella aestuarii B11</name>
    <dbReference type="NCBI Taxonomy" id="1197174"/>
    <lineage>
        <taxon>Bacteria</taxon>
        <taxon>Pseudomonadati</taxon>
        <taxon>Pseudomonadota</taxon>
        <taxon>Gammaproteobacteria</taxon>
        <taxon>Alteromonadales</taxon>
        <taxon>Alteromonadaceae</taxon>
        <taxon>Alishewanella</taxon>
    </lineage>
</organism>
<sequence>MSATSWQQLNSRYDALKLREKRLVFFSLLLVLVYLLLILLIEPAWLRYQQAQRQTAQLQQQLAALTAQNEQLAQELSVDINQPLRQQLAQQLELNQQQTEQLKPFQARFITGSQTVALLHDVLAELKALQLVSLQAAPAQPMHLPGQDSAEPPALYQHLTTVVVQGTYDELQQLVQALERLPWLLRWQQLDYQVQQYPLAHLTLQLATVSEHESYIQF</sequence>
<dbReference type="InterPro" id="IPR007690">
    <property type="entry name" value="T2SS_GspM"/>
</dbReference>
<comment type="caution">
    <text evidence="3">The sequence shown here is derived from an EMBL/GenBank/DDBJ whole genome shotgun (WGS) entry which is preliminary data.</text>
</comment>
<feature type="transmembrane region" description="Helical" evidence="2">
    <location>
        <begin position="23"/>
        <end position="46"/>
    </location>
</feature>